<dbReference type="KEGG" id="sphk:SKP52_09145"/>
<reference evidence="1 2" key="1">
    <citation type="journal article" date="2015" name="Int. J. Syst. Evol. Microbiol.">
        <title>Description of Sphingopyxis fribergensis sp. nov. - a soil bacterium with the ability to degrade styrene and phenylacetic acid.</title>
        <authorList>
            <person name="Oelschlagel M."/>
            <person name="Ruckert C."/>
            <person name="Kalinowski J."/>
            <person name="Schmidt G."/>
            <person name="Schlomann M."/>
            <person name="Tischler D."/>
        </authorList>
    </citation>
    <scope>NUCLEOTIDE SEQUENCE [LARGE SCALE GENOMIC DNA]</scope>
    <source>
        <strain evidence="1 2">Kp5.2</strain>
    </source>
</reference>
<dbReference type="AlphaFoldDB" id="A0A0A7PF71"/>
<dbReference type="InterPro" id="IPR011990">
    <property type="entry name" value="TPR-like_helical_dom_sf"/>
</dbReference>
<dbReference type="HOGENOM" id="CLU_007251_2_1_5"/>
<evidence type="ECO:0000313" key="2">
    <source>
        <dbReference type="Proteomes" id="UP000030907"/>
    </source>
</evidence>
<dbReference type="Gene3D" id="1.25.40.10">
    <property type="entry name" value="Tetratricopeptide repeat domain"/>
    <property type="match status" value="1"/>
</dbReference>
<evidence type="ECO:0000313" key="1">
    <source>
        <dbReference type="EMBL" id="AJA08741.1"/>
    </source>
</evidence>
<name>A0A0A7PF71_9SPHN</name>
<protein>
    <submittedName>
        <fullName evidence="1">Uncharacterized protein</fullName>
    </submittedName>
</protein>
<proteinExistence type="predicted"/>
<organism evidence="1 2">
    <name type="scientific">Sphingopyxis fribergensis</name>
    <dbReference type="NCBI Taxonomy" id="1515612"/>
    <lineage>
        <taxon>Bacteria</taxon>
        <taxon>Pseudomonadati</taxon>
        <taxon>Pseudomonadota</taxon>
        <taxon>Alphaproteobacteria</taxon>
        <taxon>Sphingomonadales</taxon>
        <taxon>Sphingomonadaceae</taxon>
        <taxon>Sphingopyxis</taxon>
    </lineage>
</organism>
<dbReference type="SUPFAM" id="SSF48452">
    <property type="entry name" value="TPR-like"/>
    <property type="match status" value="1"/>
</dbReference>
<sequence length="545" mass="58387">MALGALAAALPAEAADDNGAALNALVRARLAEEGGEPAAALSALTAVSSVAPDLPGLRGRMLEQAIEAGDLDAARAAALRLWTGGDRRFDAQLVLIVDAMRRSDWKAARDYMAGRSDKAGADTIGRLILPTVNAWIDVGAREKLPERHLIAVNNRLRPEPSLSLQVALVQLATQRTAEATTLTDGIMLTDRTSQLVGLRVAATLERAGQRDAVERLRGRIALASGQREDPMLLLPDQPVSTPRAGTALWLGLLADGLARAPGGGSKVPLLFARAAHWLNDRDWAVRATLIEALDRNGQQAEAMALLDIGGTELPPVLAMRRAELMADAGDLPGAAKLAEAAATQSDARSLLVRLADIMRRSNDPKATGRAYERLEAALGDGEGDQALRGTLLIARAELLLQADEWDAARRLMEKAVALRPDDASVLNFAGYSALERRKDVKQSLARIEMAWVKEPQNASIADSLGWAYFLTGRTDDAVKLLETAQRGEPGNAVIVEHLGDAYWQAGRKFQARYNWRAAALLAEAEMAMRLEAKLRDGLTPANTAP</sequence>
<accession>A0A0A7PF71</accession>
<gene>
    <name evidence="1" type="ORF">SKP52_09145</name>
</gene>
<keyword evidence="2" id="KW-1185">Reference proteome</keyword>
<dbReference type="Proteomes" id="UP000030907">
    <property type="component" value="Chromosome"/>
</dbReference>
<dbReference type="EMBL" id="CP009122">
    <property type="protein sequence ID" value="AJA08741.1"/>
    <property type="molecule type" value="Genomic_DNA"/>
</dbReference>
<dbReference type="STRING" id="1515612.SKP52_09145"/>